<organism evidence="2 3">
    <name type="scientific">Riccia fluitans</name>
    <dbReference type="NCBI Taxonomy" id="41844"/>
    <lineage>
        <taxon>Eukaryota</taxon>
        <taxon>Viridiplantae</taxon>
        <taxon>Streptophyta</taxon>
        <taxon>Embryophyta</taxon>
        <taxon>Marchantiophyta</taxon>
        <taxon>Marchantiopsida</taxon>
        <taxon>Marchantiidae</taxon>
        <taxon>Marchantiales</taxon>
        <taxon>Ricciaceae</taxon>
        <taxon>Riccia</taxon>
    </lineage>
</organism>
<evidence type="ECO:0000313" key="3">
    <source>
        <dbReference type="Proteomes" id="UP001605036"/>
    </source>
</evidence>
<dbReference type="AlphaFoldDB" id="A0ABD1Y7R7"/>
<comment type="caution">
    <text evidence="2">The sequence shown here is derived from an EMBL/GenBank/DDBJ whole genome shotgun (WGS) entry which is preliminary data.</text>
</comment>
<proteinExistence type="predicted"/>
<keyword evidence="3" id="KW-1185">Reference proteome</keyword>
<gene>
    <name evidence="2" type="ORF">R1flu_001837</name>
</gene>
<dbReference type="EMBL" id="JBHFFA010000006">
    <property type="protein sequence ID" value="KAL2621632.1"/>
    <property type="molecule type" value="Genomic_DNA"/>
</dbReference>
<evidence type="ECO:0000313" key="2">
    <source>
        <dbReference type="EMBL" id="KAL2621632.1"/>
    </source>
</evidence>
<reference evidence="2 3" key="1">
    <citation type="submission" date="2024-09" db="EMBL/GenBank/DDBJ databases">
        <title>Chromosome-scale assembly of Riccia fluitans.</title>
        <authorList>
            <person name="Paukszto L."/>
            <person name="Sawicki J."/>
            <person name="Karawczyk K."/>
            <person name="Piernik-Szablinska J."/>
            <person name="Szczecinska M."/>
            <person name="Mazdziarz M."/>
        </authorList>
    </citation>
    <scope>NUCLEOTIDE SEQUENCE [LARGE SCALE GENOMIC DNA]</scope>
    <source>
        <strain evidence="2">Rf_01</strain>
        <tissue evidence="2">Aerial parts of the thallus</tissue>
    </source>
</reference>
<evidence type="ECO:0000256" key="1">
    <source>
        <dbReference type="SAM" id="MobiDB-lite"/>
    </source>
</evidence>
<feature type="region of interest" description="Disordered" evidence="1">
    <location>
        <begin position="1"/>
        <end position="21"/>
    </location>
</feature>
<accession>A0ABD1Y7R7</accession>
<name>A0ABD1Y7R7_9MARC</name>
<sequence>MVQSAGGVESTRAWASQPAEDHSDRLFPGFSVGTEAVAKIFRSGLARMAGDRSARRLTEVFKFPYRPVGSRASGCSVGVRIWFGLFISLAGRFRAVDFMMRFGRCQARLLAVAACVDSISSLVSHGRSVPLVAVCSFLLVFGRASSPS</sequence>
<dbReference type="Proteomes" id="UP001605036">
    <property type="component" value="Unassembled WGS sequence"/>
</dbReference>
<protein>
    <submittedName>
        <fullName evidence="2">Uncharacterized protein</fullName>
    </submittedName>
</protein>